<proteinExistence type="predicted"/>
<name>A0A1R4G3T5_BREDI</name>
<dbReference type="EMBL" id="FUIE01000048">
    <property type="protein sequence ID" value="SJM62672.1"/>
    <property type="molecule type" value="Genomic_DNA"/>
</dbReference>
<reference evidence="1 2" key="1">
    <citation type="submission" date="2017-02" db="EMBL/GenBank/DDBJ databases">
        <authorList>
            <person name="Peterson S.W."/>
        </authorList>
    </citation>
    <scope>NUCLEOTIDE SEQUENCE [LARGE SCALE GENOMIC DNA]</scope>
    <source>
        <strain evidence="1 2">3F5N</strain>
    </source>
</reference>
<dbReference type="OrthoDB" id="7205878at2"/>
<dbReference type="RefSeq" id="WP_087140655.1">
    <property type="nucleotide sequence ID" value="NZ_FUIE01000048.1"/>
</dbReference>
<evidence type="ECO:0000313" key="2">
    <source>
        <dbReference type="Proteomes" id="UP000195766"/>
    </source>
</evidence>
<organism evidence="1 2">
    <name type="scientific">Brevundimonas diminuta 3F5N</name>
    <dbReference type="NCBI Taxonomy" id="1255603"/>
    <lineage>
        <taxon>Bacteria</taxon>
        <taxon>Pseudomonadati</taxon>
        <taxon>Pseudomonadota</taxon>
        <taxon>Alphaproteobacteria</taxon>
        <taxon>Caulobacterales</taxon>
        <taxon>Caulobacteraceae</taxon>
        <taxon>Brevundimonas</taxon>
    </lineage>
</organism>
<gene>
    <name evidence="1" type="ORF">FM111_09035</name>
</gene>
<sequence length="94" mass="10126">MTPSVVGDEVDAPSGDEDLLTRAEASAFLALIGIRLKPATLARIWSTAANGPPCRHIRSKPYYPRGLLREWARSQISDLRTGAPPAAKRRGATS</sequence>
<protein>
    <submittedName>
        <fullName evidence="1">Uncharacterized protein</fullName>
    </submittedName>
</protein>
<dbReference type="Proteomes" id="UP000195766">
    <property type="component" value="Unassembled WGS sequence"/>
</dbReference>
<evidence type="ECO:0000313" key="1">
    <source>
        <dbReference type="EMBL" id="SJM62672.1"/>
    </source>
</evidence>
<accession>A0A1R4G3T5</accession>
<dbReference type="AlphaFoldDB" id="A0A1R4G3T5"/>